<dbReference type="EMBL" id="CAMPGE010002159">
    <property type="protein sequence ID" value="CAI2360960.1"/>
    <property type="molecule type" value="Genomic_DNA"/>
</dbReference>
<accession>A0AAD1X843</accession>
<keyword evidence="2" id="KW-1185">Reference proteome</keyword>
<sequence>MEEGKSPTDDKLKMQQENLVSAGKPSRMYDVHQNIMKNQHNDCSSMKQMRKRKSLEKSFNMSSEQRLQSSNKYFKNQNGEYKDASNTLDSANVCLSRGSVLIKANQIETYIPCDVENTTQPRQEFQLCLVANLCLIFILINKSIYCFFQHQRTQMQLHMIKSKEFAKVKQISKQPRPPPSFMAQLSPFHQGLIDTFGKLFCLREYNINCFTDPSSKTSSPSISALAENGDLNYSSLSSPCTTPKSNHLFNNSHPVVPNKTNQAYFEDSQIPHKNSNSDEALKKL</sequence>
<name>A0AAD1X843_EUPCR</name>
<dbReference type="Proteomes" id="UP001295684">
    <property type="component" value="Unassembled WGS sequence"/>
</dbReference>
<evidence type="ECO:0000313" key="1">
    <source>
        <dbReference type="EMBL" id="CAI2360960.1"/>
    </source>
</evidence>
<comment type="caution">
    <text evidence="1">The sequence shown here is derived from an EMBL/GenBank/DDBJ whole genome shotgun (WGS) entry which is preliminary data.</text>
</comment>
<organism evidence="1 2">
    <name type="scientific">Euplotes crassus</name>
    <dbReference type="NCBI Taxonomy" id="5936"/>
    <lineage>
        <taxon>Eukaryota</taxon>
        <taxon>Sar</taxon>
        <taxon>Alveolata</taxon>
        <taxon>Ciliophora</taxon>
        <taxon>Intramacronucleata</taxon>
        <taxon>Spirotrichea</taxon>
        <taxon>Hypotrichia</taxon>
        <taxon>Euplotida</taxon>
        <taxon>Euplotidae</taxon>
        <taxon>Moneuplotes</taxon>
    </lineage>
</organism>
<dbReference type="AlphaFoldDB" id="A0AAD1X843"/>
<protein>
    <submittedName>
        <fullName evidence="1">Uncharacterized protein</fullName>
    </submittedName>
</protein>
<evidence type="ECO:0000313" key="2">
    <source>
        <dbReference type="Proteomes" id="UP001295684"/>
    </source>
</evidence>
<gene>
    <name evidence="1" type="ORF">ECRASSUSDP1_LOCUS2269</name>
</gene>
<reference evidence="1" key="1">
    <citation type="submission" date="2023-07" db="EMBL/GenBank/DDBJ databases">
        <authorList>
            <consortium name="AG Swart"/>
            <person name="Singh M."/>
            <person name="Singh A."/>
            <person name="Seah K."/>
            <person name="Emmerich C."/>
        </authorList>
    </citation>
    <scope>NUCLEOTIDE SEQUENCE</scope>
    <source>
        <strain evidence="1">DP1</strain>
    </source>
</reference>
<proteinExistence type="predicted"/>